<protein>
    <submittedName>
        <fullName evidence="2">Disintegrin and metalloproteinase domain-containing protein 28</fullName>
    </submittedName>
</protein>
<evidence type="ECO:0000313" key="3">
    <source>
        <dbReference type="Proteomes" id="UP000710432"/>
    </source>
</evidence>
<evidence type="ECO:0000313" key="2">
    <source>
        <dbReference type="EMBL" id="KAH0516505.1"/>
    </source>
</evidence>
<feature type="non-terminal residue" evidence="2">
    <location>
        <position position="1"/>
    </location>
</feature>
<dbReference type="EMBL" id="JAATJU010020180">
    <property type="protein sequence ID" value="KAH0516505.1"/>
    <property type="molecule type" value="Genomic_DNA"/>
</dbReference>
<dbReference type="AlphaFoldDB" id="A0A8J6KWN7"/>
<accession>A0A8J6KWN7</accession>
<feature type="compositionally biased region" description="Pro residues" evidence="1">
    <location>
        <begin position="120"/>
        <end position="130"/>
    </location>
</feature>
<organism evidence="2 3">
    <name type="scientific">Microtus ochrogaster</name>
    <name type="common">Prairie vole</name>
    <dbReference type="NCBI Taxonomy" id="79684"/>
    <lineage>
        <taxon>Eukaryota</taxon>
        <taxon>Metazoa</taxon>
        <taxon>Chordata</taxon>
        <taxon>Craniata</taxon>
        <taxon>Vertebrata</taxon>
        <taxon>Euteleostomi</taxon>
        <taxon>Mammalia</taxon>
        <taxon>Eutheria</taxon>
        <taxon>Euarchontoglires</taxon>
        <taxon>Glires</taxon>
        <taxon>Rodentia</taxon>
        <taxon>Myomorpha</taxon>
        <taxon>Muroidea</taxon>
        <taxon>Cricetidae</taxon>
        <taxon>Arvicolinae</taxon>
        <taxon>Microtus</taxon>
    </lineage>
</organism>
<sequence>RGYFSRGDERYFIEPLRSVSLDEHAHAVFKNDPNEDQANSSCGVDDVRWQQGLHGNVVPSATRLIFKKYNKNLTEIRKRVLEMANYVNMMSQMKKLHVSEEAPPTEENEPSPNVLSTKPNFPPPPIPVSS</sequence>
<proteinExistence type="predicted"/>
<dbReference type="Proteomes" id="UP000710432">
    <property type="component" value="Unassembled WGS sequence"/>
</dbReference>
<gene>
    <name evidence="2" type="ORF">LTLLF_125225</name>
</gene>
<comment type="caution">
    <text evidence="2">The sequence shown here is derived from an EMBL/GenBank/DDBJ whole genome shotgun (WGS) entry which is preliminary data.</text>
</comment>
<reference evidence="2" key="1">
    <citation type="submission" date="2020-03" db="EMBL/GenBank/DDBJ databases">
        <title>Studies in the Genomics of Life Span.</title>
        <authorList>
            <person name="Glass D."/>
        </authorList>
    </citation>
    <scope>NUCLEOTIDE SEQUENCE</scope>
    <source>
        <strain evidence="2">LTLLF</strain>
        <tissue evidence="2">Muscle</tissue>
    </source>
</reference>
<dbReference type="SUPFAM" id="SSF55486">
    <property type="entry name" value="Metalloproteases ('zincins'), catalytic domain"/>
    <property type="match status" value="1"/>
</dbReference>
<evidence type="ECO:0000256" key="1">
    <source>
        <dbReference type="SAM" id="MobiDB-lite"/>
    </source>
</evidence>
<feature type="region of interest" description="Disordered" evidence="1">
    <location>
        <begin position="97"/>
        <end position="130"/>
    </location>
</feature>
<name>A0A8J6KWN7_MICOH</name>